<evidence type="ECO:0000259" key="3">
    <source>
        <dbReference type="PROSITE" id="PS51194"/>
    </source>
</evidence>
<dbReference type="PROSITE" id="PS51192">
    <property type="entry name" value="HELICASE_ATP_BIND_1"/>
    <property type="match status" value="1"/>
</dbReference>
<organism evidence="4 5">
    <name type="scientific">Actinomadura montaniterrae</name>
    <dbReference type="NCBI Taxonomy" id="1803903"/>
    <lineage>
        <taxon>Bacteria</taxon>
        <taxon>Bacillati</taxon>
        <taxon>Actinomycetota</taxon>
        <taxon>Actinomycetes</taxon>
        <taxon>Streptosporangiales</taxon>
        <taxon>Thermomonosporaceae</taxon>
        <taxon>Actinomadura</taxon>
    </lineage>
</organism>
<dbReference type="InterPro" id="IPR014001">
    <property type="entry name" value="Helicase_ATP-bd"/>
</dbReference>
<keyword evidence="5" id="KW-1185">Reference proteome</keyword>
<dbReference type="SMART" id="SM00490">
    <property type="entry name" value="HELICc"/>
    <property type="match status" value="1"/>
</dbReference>
<reference evidence="4 5" key="1">
    <citation type="submission" date="2019-09" db="EMBL/GenBank/DDBJ databases">
        <title>Actinomadura physcomitrii sp. nov., a novel actinomycete isolated from moss [Physcomitrium sphaericum (Ludw) Fuernr].</title>
        <authorList>
            <person name="Liu C."/>
            <person name="Zhuang X."/>
        </authorList>
    </citation>
    <scope>NUCLEOTIDE SEQUENCE [LARGE SCALE GENOMIC DNA]</scope>
    <source>
        <strain evidence="4 5">CYP1-1B</strain>
    </source>
</reference>
<dbReference type="SMART" id="SM00487">
    <property type="entry name" value="DEXDc"/>
    <property type="match status" value="1"/>
</dbReference>
<dbReference type="Gene3D" id="3.40.50.300">
    <property type="entry name" value="P-loop containing nucleotide triphosphate hydrolases"/>
    <property type="match status" value="1"/>
</dbReference>
<protein>
    <submittedName>
        <fullName evidence="4">DEAD/DEAH box helicase</fullName>
    </submittedName>
</protein>
<evidence type="ECO:0000256" key="1">
    <source>
        <dbReference type="ARBA" id="ARBA00022801"/>
    </source>
</evidence>
<dbReference type="Proteomes" id="UP000483004">
    <property type="component" value="Unassembled WGS sequence"/>
</dbReference>
<dbReference type="NCBIfam" id="NF041062">
    <property type="entry name" value="DpdE"/>
    <property type="match status" value="1"/>
</dbReference>
<dbReference type="PANTHER" id="PTHR45766:SF6">
    <property type="entry name" value="SWI_SNF-RELATED MATRIX-ASSOCIATED ACTIN-DEPENDENT REGULATOR OF CHROMATIN SUBFAMILY A-LIKE PROTEIN 1"/>
    <property type="match status" value="1"/>
</dbReference>
<dbReference type="InterPro" id="IPR027417">
    <property type="entry name" value="P-loop_NTPase"/>
</dbReference>
<dbReference type="Pfam" id="PF00271">
    <property type="entry name" value="Helicase_C"/>
    <property type="match status" value="1"/>
</dbReference>
<name>A0A6L3W4L7_9ACTN</name>
<feature type="domain" description="Helicase ATP-binding" evidence="2">
    <location>
        <begin position="236"/>
        <end position="382"/>
    </location>
</feature>
<keyword evidence="4" id="KW-0347">Helicase</keyword>
<sequence>MYIWNLARQRPGEARHLSVCGGLATQGPRPVVIYVRFQLPYWTSTSGVRTLQCGSPRLSRRGTRAVPDRFTVGKLVQYPGSPGVGRIGTVEGRHARVEFFESVAAPVAHSEQVALVDCRAVVLAAETRVYWKNPDTGDWLAGRVTAMVDDRCFVRFPNAVYDRPVPANELRVRWDRPIADPVTVLTAGGNESAYFHEARMPFLRDLVAQRAASANISALSSSAVEFFSHQVHAALTVLSDPVQRYLLADEVGLGKSVQAGFVIRQTLLDHPEASVCVVVPEVLRRQWARELHDKFFIGDFPSATVKVVAHETPARWAAYHKSDLVVVDEAHRLVQASGPEDPTYRALAGLVHSSPRLLLLSATPIMSHHTTQLGLLHLLDPELYRWSDSKAFERKYRLRSQLAREVHALDSDFTYLLPSAIEDIGALLPASDRRFTELSSKVLELLDENDELRLDTDPAELKIRTEALRAHISEAYRLHRRVIRHRRHTVAREDPGPQFPLFEVRGRQEPQTLLLDGAGHAATGDALSRWRSQVWDALLNAGLEGQAPKYAMALAVLVSRACVSPEDLAAALAWRIEGDQRAAAWAGLDARERRLLREPAVLEADRAALAGLRELPGGFRLGKQHLDDLIDTMLPAIKSRRRAVIFCGPGRLAGALTERMRQRFGKLAVYEHSRQVDADAAEEAISAWSAPLSKHPGSTVLVTDDSAEDGLNLQAADAAVHVRLPWSPNQLEQRLGRVDRYQAPGSGPVGPAHQYLIGDPDAESSFMQAWSVLQTDGYKIFIDSVSTLQDAISEGLVEVWTAALEQGPEGLLAMAEPVKSNLGAARDEIDKLDMLEAVHETAAEAKELTGALLEVEAAWREMRTAMFGYVANKGGIKLRHHDRTVAGCETEIFDLWQSHPLLDPRRWFDARSRVSQEMAQGAFNRSAAFRAPGTRLLRPGNPLVDMLAAAIYHDDRGQASAFRRIDPAYDGPAIAFFGFDYLIEADLSGALSLVADQDGASLALRRQADQLLPPFTLRTWIEAGTQSPVTSASVKGWLERPYDNRRDHNYNAERMSHLLEVFGGWAGYRSAAVDAERLARVHLVDVTDLARRCARAQERSRQRVAVTLAQAQARQDAGHLVGDTESLLTDAAVTDALVEGLSQPAVKVIAATCIIRTGREVVRRVGQ</sequence>
<evidence type="ECO:0000313" key="5">
    <source>
        <dbReference type="Proteomes" id="UP000483004"/>
    </source>
</evidence>
<dbReference type="InterPro" id="IPR001650">
    <property type="entry name" value="Helicase_C-like"/>
</dbReference>
<proteinExistence type="predicted"/>
<dbReference type="OrthoDB" id="9814088at2"/>
<dbReference type="AlphaFoldDB" id="A0A6L3W4L7"/>
<dbReference type="SUPFAM" id="SSF52540">
    <property type="entry name" value="P-loop containing nucleoside triphosphate hydrolases"/>
    <property type="match status" value="2"/>
</dbReference>
<keyword evidence="4" id="KW-0067">ATP-binding</keyword>
<dbReference type="InterPro" id="IPR038718">
    <property type="entry name" value="SNF2-like_sf"/>
</dbReference>
<gene>
    <name evidence="4" type="ORF">F9B16_12800</name>
</gene>
<keyword evidence="4" id="KW-0547">Nucleotide-binding</keyword>
<feature type="domain" description="Helicase C-terminal" evidence="3">
    <location>
        <begin position="629"/>
        <end position="793"/>
    </location>
</feature>
<dbReference type="GO" id="GO:0004386">
    <property type="term" value="F:helicase activity"/>
    <property type="evidence" value="ECO:0007669"/>
    <property type="project" value="UniProtKB-KW"/>
</dbReference>
<dbReference type="PANTHER" id="PTHR45766">
    <property type="entry name" value="DNA ANNEALING HELICASE AND ENDONUCLEASE ZRANB3 FAMILY MEMBER"/>
    <property type="match status" value="1"/>
</dbReference>
<comment type="caution">
    <text evidence="4">The sequence shown here is derived from an EMBL/GenBank/DDBJ whole genome shotgun (WGS) entry which is preliminary data.</text>
</comment>
<keyword evidence="1" id="KW-0378">Hydrolase</keyword>
<dbReference type="Gene3D" id="3.40.50.10810">
    <property type="entry name" value="Tandem AAA-ATPase domain"/>
    <property type="match status" value="1"/>
</dbReference>
<dbReference type="GO" id="GO:0016787">
    <property type="term" value="F:hydrolase activity"/>
    <property type="evidence" value="ECO:0007669"/>
    <property type="project" value="UniProtKB-KW"/>
</dbReference>
<dbReference type="EMBL" id="WBMR01000027">
    <property type="protein sequence ID" value="KAB2383422.1"/>
    <property type="molecule type" value="Genomic_DNA"/>
</dbReference>
<accession>A0A6L3W4L7</accession>
<evidence type="ECO:0000259" key="2">
    <source>
        <dbReference type="PROSITE" id="PS51192"/>
    </source>
</evidence>
<evidence type="ECO:0000313" key="4">
    <source>
        <dbReference type="EMBL" id="KAB2383422.1"/>
    </source>
</evidence>
<dbReference type="PROSITE" id="PS51194">
    <property type="entry name" value="HELICASE_CTER"/>
    <property type="match status" value="1"/>
</dbReference>